<dbReference type="PROSITE" id="PS50088">
    <property type="entry name" value="ANK_REPEAT"/>
    <property type="match status" value="3"/>
</dbReference>
<feature type="region of interest" description="Disordered" evidence="4">
    <location>
        <begin position="111"/>
        <end position="135"/>
    </location>
</feature>
<dbReference type="PANTHER" id="PTHR45901:SF7">
    <property type="entry name" value="OXYGEN-REGULATED PROTEIN 1"/>
    <property type="match status" value="1"/>
</dbReference>
<dbReference type="SUPFAM" id="SSF57756">
    <property type="entry name" value="Retrovirus zinc finger-like domains"/>
    <property type="match status" value="1"/>
</dbReference>
<feature type="compositionally biased region" description="Polar residues" evidence="4">
    <location>
        <begin position="1027"/>
        <end position="1054"/>
    </location>
</feature>
<reference evidence="7" key="2">
    <citation type="submission" date="2021-01" db="UniProtKB">
        <authorList>
            <consortium name="EnsemblMetazoa"/>
        </authorList>
    </citation>
    <scope>IDENTIFICATION</scope>
</reference>
<evidence type="ECO:0000313" key="7">
    <source>
        <dbReference type="EnsemblMetazoa" id="XP_030840420"/>
    </source>
</evidence>
<dbReference type="InterPro" id="IPR036392">
    <property type="entry name" value="PLAT/LH2_dom_sf"/>
</dbReference>
<name>A0A7M7NWK0_STRPU</name>
<feature type="region of interest" description="Disordered" evidence="4">
    <location>
        <begin position="462"/>
        <end position="501"/>
    </location>
</feature>
<feature type="repeat" description="ANK" evidence="1">
    <location>
        <begin position="929"/>
        <end position="961"/>
    </location>
</feature>
<protein>
    <submittedName>
        <fullName evidence="7">Uncharacterized protein</fullName>
    </submittedName>
</protein>
<dbReference type="Gene3D" id="1.25.40.20">
    <property type="entry name" value="Ankyrin repeat-containing domain"/>
    <property type="match status" value="1"/>
</dbReference>
<feature type="compositionally biased region" description="Acidic residues" evidence="4">
    <location>
        <begin position="265"/>
        <end position="275"/>
    </location>
</feature>
<feature type="compositionally biased region" description="Polar residues" evidence="4">
    <location>
        <begin position="796"/>
        <end position="806"/>
    </location>
</feature>
<keyword evidence="2" id="KW-0863">Zinc-finger</keyword>
<dbReference type="InterPro" id="IPR036875">
    <property type="entry name" value="Znf_CCHC_sf"/>
</dbReference>
<feature type="repeat" description="ANK" evidence="1">
    <location>
        <begin position="896"/>
        <end position="928"/>
    </location>
</feature>
<feature type="compositionally biased region" description="Polar residues" evidence="4">
    <location>
        <begin position="462"/>
        <end position="475"/>
    </location>
</feature>
<dbReference type="Pfam" id="PF00023">
    <property type="entry name" value="Ank"/>
    <property type="match status" value="1"/>
</dbReference>
<keyword evidence="2" id="KW-0862">Zinc</keyword>
<dbReference type="PROSITE" id="PS50297">
    <property type="entry name" value="ANK_REP_REGION"/>
    <property type="match status" value="3"/>
</dbReference>
<dbReference type="GeneID" id="115918002"/>
<dbReference type="RefSeq" id="XP_030840420.1">
    <property type="nucleotide sequence ID" value="XM_030984560.1"/>
</dbReference>
<dbReference type="InParanoid" id="A0A7M7NWK0"/>
<dbReference type="SMART" id="SM00308">
    <property type="entry name" value="LH2"/>
    <property type="match status" value="1"/>
</dbReference>
<feature type="compositionally biased region" description="Polar residues" evidence="4">
    <location>
        <begin position="385"/>
        <end position="401"/>
    </location>
</feature>
<evidence type="ECO:0000256" key="4">
    <source>
        <dbReference type="SAM" id="MobiDB-lite"/>
    </source>
</evidence>
<evidence type="ECO:0000259" key="5">
    <source>
        <dbReference type="PROSITE" id="PS50095"/>
    </source>
</evidence>
<evidence type="ECO:0000313" key="8">
    <source>
        <dbReference type="Proteomes" id="UP000007110"/>
    </source>
</evidence>
<accession>A0A7M7NWK0</accession>
<dbReference type="OrthoDB" id="19174at2759"/>
<dbReference type="OMA" id="QESKTHR"/>
<dbReference type="GO" id="GO:0003676">
    <property type="term" value="F:nucleic acid binding"/>
    <property type="evidence" value="ECO:0007669"/>
    <property type="project" value="InterPro"/>
</dbReference>
<feature type="repeat" description="ANK" evidence="1">
    <location>
        <begin position="962"/>
        <end position="994"/>
    </location>
</feature>
<organism evidence="7 8">
    <name type="scientific">Strongylocentrotus purpuratus</name>
    <name type="common">Purple sea urchin</name>
    <dbReference type="NCBI Taxonomy" id="7668"/>
    <lineage>
        <taxon>Eukaryota</taxon>
        <taxon>Metazoa</taxon>
        <taxon>Echinodermata</taxon>
        <taxon>Eleutherozoa</taxon>
        <taxon>Echinozoa</taxon>
        <taxon>Echinoidea</taxon>
        <taxon>Euechinoidea</taxon>
        <taxon>Echinacea</taxon>
        <taxon>Camarodonta</taxon>
        <taxon>Echinidea</taxon>
        <taxon>Strongylocentrotidae</taxon>
        <taxon>Strongylocentrotus</taxon>
    </lineage>
</organism>
<dbReference type="PROSITE" id="PS50095">
    <property type="entry name" value="PLAT"/>
    <property type="match status" value="1"/>
</dbReference>
<feature type="compositionally biased region" description="Polar residues" evidence="4">
    <location>
        <begin position="656"/>
        <end position="671"/>
    </location>
</feature>
<evidence type="ECO:0000256" key="2">
    <source>
        <dbReference type="PROSITE-ProRule" id="PRU00047"/>
    </source>
</evidence>
<feature type="compositionally biased region" description="Basic residues" evidence="4">
    <location>
        <begin position="680"/>
        <end position="691"/>
    </location>
</feature>
<dbReference type="SUPFAM" id="SSF49723">
    <property type="entry name" value="Lipase/lipooxygenase domain (PLAT/LH2 domain)"/>
    <property type="match status" value="1"/>
</dbReference>
<dbReference type="EnsemblMetazoa" id="XM_030984560">
    <property type="protein sequence ID" value="XP_030840420"/>
    <property type="gene ID" value="LOC115918002"/>
</dbReference>
<evidence type="ECO:0000256" key="1">
    <source>
        <dbReference type="PROSITE-ProRule" id="PRU00023"/>
    </source>
</evidence>
<feature type="compositionally biased region" description="Basic and acidic residues" evidence="4">
    <location>
        <begin position="1056"/>
        <end position="1067"/>
    </location>
</feature>
<dbReference type="SMART" id="SM00343">
    <property type="entry name" value="ZnF_C2HC"/>
    <property type="match status" value="2"/>
</dbReference>
<dbReference type="InterPro" id="IPR002110">
    <property type="entry name" value="Ankyrin_rpt"/>
</dbReference>
<feature type="region of interest" description="Disordered" evidence="4">
    <location>
        <begin position="1026"/>
        <end position="1091"/>
    </location>
</feature>
<comment type="caution">
    <text evidence="3">Lacks conserved residue(s) required for the propagation of feature annotation.</text>
</comment>
<dbReference type="InterPro" id="IPR052970">
    <property type="entry name" value="Inner_ear_hair_cell_LOXHD"/>
</dbReference>
<feature type="region of interest" description="Disordered" evidence="4">
    <location>
        <begin position="182"/>
        <end position="294"/>
    </location>
</feature>
<feature type="compositionally biased region" description="Basic and acidic residues" evidence="4">
    <location>
        <begin position="708"/>
        <end position="722"/>
    </location>
</feature>
<dbReference type="SMART" id="SM00248">
    <property type="entry name" value="ANK"/>
    <property type="match status" value="5"/>
</dbReference>
<dbReference type="SUPFAM" id="SSF48403">
    <property type="entry name" value="Ankyrin repeat"/>
    <property type="match status" value="1"/>
</dbReference>
<dbReference type="GO" id="GO:0008270">
    <property type="term" value="F:zinc ion binding"/>
    <property type="evidence" value="ECO:0007669"/>
    <property type="project" value="UniProtKB-KW"/>
</dbReference>
<keyword evidence="2" id="KW-0479">Metal-binding</keyword>
<dbReference type="PANTHER" id="PTHR45901">
    <property type="entry name" value="PROTEIN CBG12474"/>
    <property type="match status" value="1"/>
</dbReference>
<feature type="compositionally biased region" description="Polar residues" evidence="4">
    <location>
        <begin position="1076"/>
        <end position="1088"/>
    </location>
</feature>
<dbReference type="Gene3D" id="4.10.60.10">
    <property type="entry name" value="Zinc finger, CCHC-type"/>
    <property type="match status" value="1"/>
</dbReference>
<evidence type="ECO:0000256" key="3">
    <source>
        <dbReference type="PROSITE-ProRule" id="PRU00152"/>
    </source>
</evidence>
<dbReference type="Gene3D" id="2.40.180.10">
    <property type="entry name" value="Catalase core domain"/>
    <property type="match status" value="1"/>
</dbReference>
<feature type="compositionally biased region" description="Pro residues" evidence="4">
    <location>
        <begin position="402"/>
        <end position="415"/>
    </location>
</feature>
<sequence>MSSQDVIKSTAKKLKYYMEVKRLEDAFDLSGPDKPQRHYPTLKPRPTLLYDGLHDRSLKHYFKSPEVKKHMTQMRPKSSAMATEDKVRRDVDKYMNKTQYTNAYSTIVRPKASAPKKRRGNFRGGPLMLRSKHGPYLSKGETERLVNTATKLLVASETIPIENGKKNKKYSARVYATQQMGPGGSLPIIESSATYPPRRPDRPRSTYGMRPKSAMGMDESRPKTSRGMRPKSAVYNPSTKRYGYDQYGQRIRIRPTPPPNHYEASESETEDDISEDGPTSMLVPVRSGTSQTPEWLNIQMSKVDMAGGAMQLYDDDMEEEEEQDDDSIYQESTILQNDLALVSYDSTTQTGVETAMQTVERENTQETQTRRANTVEALTDPWQSEISMQTDPPPITSGTQTIPPPPEMSTQTLPPPPEISTQTITPCPEISTQTPSSGPAMSTQTLPEMSTQTIPEAISTQTDAAPLEISTQITPDPTPSPSEEEEEELDDYDHLRHGPRLKSGKRTVYEMAIHTGNRLGASTRADVHIILYGEKGNTGKIKLKQSKETKDGKKMKFQKGQIDVFKVESFYVGKLECVTIGHDRKELGCGWFLDKLMIREYGDDISYEFVVERWLSAQDEDGRTVRTLPVTNIIMDVSSSGSDSEGTDFVERSDDSSVYTNTDPHLSQITETDGGSSVRSGRRRRHRRRRAASTTTATETESDSDVSDTERSGGDRTTDHTDSSGSGSSSSDSGSSSGSETEGGDRSSRRKGGKGDGHSDNEGNGTSRGFFRGGKMEEPQHSEPLPTEVRDASISRPKQSTPINSRHPSPHPPSSSDEKKGTDVFMSGYLAGIKAKEEADRKRKEQEEEEEERKRQEEERLMSGPSIHDCCKKGDLDRIKALITLKPELKDTPDERGWTPLHCAAGSGNADIVKWLIVSDVNVNMLTPTGYNGMHQAAMNGHVNIMMVLAAMGVDVNCKTVDQQTPLHLAAMSGHIDSCRWLVANKACEDCEDIMGRSALDLASDYQQTEVEKFLKSCRKDLKSEDSSLSQLRSQSPTRSSSQDVNNAGQSQEIPDTDRPVTPKQNEKQALMNPLTIDSNTVESQSDRYQPPTRDYQYSGCFNCGEKNHNRSECWHDGMLQCHNCQKFGHKARFCRGKNY</sequence>
<feature type="compositionally biased region" description="Basic and acidic residues" evidence="4">
    <location>
        <begin position="743"/>
        <end position="761"/>
    </location>
</feature>
<feature type="compositionally biased region" description="Basic and acidic residues" evidence="4">
    <location>
        <begin position="834"/>
        <end position="861"/>
    </location>
</feature>
<feature type="compositionally biased region" description="Low complexity" evidence="4">
    <location>
        <begin position="723"/>
        <end position="740"/>
    </location>
</feature>
<dbReference type="InterPro" id="IPR001878">
    <property type="entry name" value="Znf_CCHC"/>
</dbReference>
<feature type="domain" description="CCHC-type" evidence="6">
    <location>
        <begin position="1101"/>
        <end position="1114"/>
    </location>
</feature>
<keyword evidence="1" id="KW-0040">ANK repeat</keyword>
<dbReference type="KEGG" id="spu:115918002"/>
<feature type="region of interest" description="Disordered" evidence="4">
    <location>
        <begin position="385"/>
        <end position="415"/>
    </location>
</feature>
<keyword evidence="8" id="KW-1185">Reference proteome</keyword>
<dbReference type="Pfam" id="PF12796">
    <property type="entry name" value="Ank_2"/>
    <property type="match status" value="1"/>
</dbReference>
<dbReference type="InterPro" id="IPR036770">
    <property type="entry name" value="Ankyrin_rpt-contain_sf"/>
</dbReference>
<feature type="region of interest" description="Disordered" evidence="4">
    <location>
        <begin position="636"/>
        <end position="869"/>
    </location>
</feature>
<dbReference type="CDD" id="cd01756">
    <property type="entry name" value="PLAT_repeat"/>
    <property type="match status" value="1"/>
</dbReference>
<dbReference type="InterPro" id="IPR001024">
    <property type="entry name" value="PLAT/LH2_dom"/>
</dbReference>
<feature type="domain" description="PLAT" evidence="5">
    <location>
        <begin position="507"/>
        <end position="629"/>
    </location>
</feature>
<dbReference type="PROSITE" id="PS50158">
    <property type="entry name" value="ZF_CCHC"/>
    <property type="match status" value="1"/>
</dbReference>
<dbReference type="AlphaFoldDB" id="A0A7M7NWK0"/>
<proteinExistence type="predicted"/>
<dbReference type="Pfam" id="PF01477">
    <property type="entry name" value="PLAT"/>
    <property type="match status" value="1"/>
</dbReference>
<reference evidence="8" key="1">
    <citation type="submission" date="2015-02" db="EMBL/GenBank/DDBJ databases">
        <title>Genome sequencing for Strongylocentrotus purpuratus.</title>
        <authorList>
            <person name="Murali S."/>
            <person name="Liu Y."/>
            <person name="Vee V."/>
            <person name="English A."/>
            <person name="Wang M."/>
            <person name="Skinner E."/>
            <person name="Han Y."/>
            <person name="Muzny D.M."/>
            <person name="Worley K.C."/>
            <person name="Gibbs R.A."/>
        </authorList>
    </citation>
    <scope>NUCLEOTIDE SEQUENCE</scope>
</reference>
<dbReference type="Proteomes" id="UP000007110">
    <property type="component" value="Unassembled WGS sequence"/>
</dbReference>
<feature type="compositionally biased region" description="Acidic residues" evidence="4">
    <location>
        <begin position="482"/>
        <end position="491"/>
    </location>
</feature>
<evidence type="ECO:0000259" key="6">
    <source>
        <dbReference type="PROSITE" id="PS50158"/>
    </source>
</evidence>